<keyword evidence="1" id="KW-0472">Membrane</keyword>
<dbReference type="Gene3D" id="3.90.550.50">
    <property type="match status" value="2"/>
</dbReference>
<sequence length="616" mass="70272">MGYGCGGFAVSYSLAKVLAKVLDSCLHRYPHLYGSDARIYSCLAELGVALTHEVRFHQTRHQAMEHLLKAATFDPNRIVQKSICYDKKFSRIISISWGHAVQVFESNVLVRELLQVRKTFKLWKKREIPYSNLYMFNTRELISSSKTQALAPLKTIFLGLSFLGLVYLFVSVLVTQAPIFNNIWLTKSDISSETTINHVVFGIASSFKSWENRKEYVRLWWKPEQMRGCVFLDAMPLQQNGANSSLPPVCISEDTSRFRYSFRGGDRSAIRVARVLLETVNLNHSNVRWFVFGDDDTVFFAENLVKTLSKYDHKLWYYIGSISETFVQNDNDLSSFEMAYGGGGFAVSYSLAKVLAKVLDSCLDRYPHLYGSDARIYSCLAELGVALTHEVGFHQVDLRGNLFGLLASHPLAPLISLHHLDKADPIFPKKTRHQAVAHLLKAAALDPHRVVQQTICYDNMFSRTISISWGHAVQIFEGNVLVRDLLQVRNTFKLWREDISNTDLYMFNTRQVDSDPCKRPTIFFLDSLSKNLNTKDPVIKSIYKSNGIGNCFKKKDLTKKLQEIRVFAHKLDLHTKQLLVARRRQCCDVLPSSPDDKILNIAIRECGEDELAYMHP</sequence>
<dbReference type="Pfam" id="PF04646">
    <property type="entry name" value="DUF604"/>
    <property type="match status" value="2"/>
</dbReference>
<reference evidence="2 3" key="1">
    <citation type="journal article" date="2018" name="Science">
        <title>The opium poppy genome and morphinan production.</title>
        <authorList>
            <person name="Guo L."/>
            <person name="Winzer T."/>
            <person name="Yang X."/>
            <person name="Li Y."/>
            <person name="Ning Z."/>
            <person name="He Z."/>
            <person name="Teodor R."/>
            <person name="Lu Y."/>
            <person name="Bowser T.A."/>
            <person name="Graham I.A."/>
            <person name="Ye K."/>
        </authorList>
    </citation>
    <scope>NUCLEOTIDE SEQUENCE [LARGE SCALE GENOMIC DNA]</scope>
    <source>
        <strain evidence="3">cv. HN1</strain>
        <tissue evidence="2">Leaves</tissue>
    </source>
</reference>
<dbReference type="InterPro" id="IPR006740">
    <property type="entry name" value="DUF604"/>
</dbReference>
<feature type="transmembrane region" description="Helical" evidence="1">
    <location>
        <begin position="155"/>
        <end position="174"/>
    </location>
</feature>
<evidence type="ECO:0000313" key="2">
    <source>
        <dbReference type="EMBL" id="RZC76523.1"/>
    </source>
</evidence>
<dbReference type="PANTHER" id="PTHR10811">
    <property type="entry name" value="FRINGE-RELATED"/>
    <property type="match status" value="1"/>
</dbReference>
<organism evidence="2 3">
    <name type="scientific">Papaver somniferum</name>
    <name type="common">Opium poppy</name>
    <dbReference type="NCBI Taxonomy" id="3469"/>
    <lineage>
        <taxon>Eukaryota</taxon>
        <taxon>Viridiplantae</taxon>
        <taxon>Streptophyta</taxon>
        <taxon>Embryophyta</taxon>
        <taxon>Tracheophyta</taxon>
        <taxon>Spermatophyta</taxon>
        <taxon>Magnoliopsida</taxon>
        <taxon>Ranunculales</taxon>
        <taxon>Papaveraceae</taxon>
        <taxon>Papaveroideae</taxon>
        <taxon>Papaver</taxon>
    </lineage>
</organism>
<dbReference type="AlphaFoldDB" id="A0A4Y7KT44"/>
<keyword evidence="3" id="KW-1185">Reference proteome</keyword>
<dbReference type="STRING" id="3469.A0A4Y7KT44"/>
<keyword evidence="1" id="KW-1133">Transmembrane helix</keyword>
<evidence type="ECO:0000256" key="1">
    <source>
        <dbReference type="SAM" id="Phobius"/>
    </source>
</evidence>
<dbReference type="Gramene" id="RZC76523">
    <property type="protein sequence ID" value="RZC76523"/>
    <property type="gene ID" value="C5167_001021"/>
</dbReference>
<keyword evidence="1" id="KW-0812">Transmembrane</keyword>
<dbReference type="EMBL" id="CM010723">
    <property type="protein sequence ID" value="RZC76523.1"/>
    <property type="molecule type" value="Genomic_DNA"/>
</dbReference>
<gene>
    <name evidence="2" type="ORF">C5167_001021</name>
</gene>
<name>A0A4Y7KT44_PAPSO</name>
<dbReference type="OMA" id="KFESDPC"/>
<proteinExistence type="predicted"/>
<evidence type="ECO:0000313" key="3">
    <source>
        <dbReference type="Proteomes" id="UP000316621"/>
    </source>
</evidence>
<dbReference type="FunFam" id="3.90.550.50:FF:000006">
    <property type="entry name" value="Fringe-related protein-like"/>
    <property type="match status" value="1"/>
</dbReference>
<accession>A0A4Y7KT44</accession>
<protein>
    <submittedName>
        <fullName evidence="2">Uncharacterized protein</fullName>
    </submittedName>
</protein>
<dbReference type="Proteomes" id="UP000316621">
    <property type="component" value="Chromosome 9"/>
</dbReference>